<dbReference type="InterPro" id="IPR036864">
    <property type="entry name" value="Zn2-C6_fun-type_DNA-bd_sf"/>
</dbReference>
<dbReference type="InterPro" id="IPR001138">
    <property type="entry name" value="Zn2Cys6_DnaBD"/>
</dbReference>
<feature type="compositionally biased region" description="Polar residues" evidence="5">
    <location>
        <begin position="97"/>
        <end position="113"/>
    </location>
</feature>
<dbReference type="GO" id="GO:0005634">
    <property type="term" value="C:nucleus"/>
    <property type="evidence" value="ECO:0007669"/>
    <property type="project" value="TreeGrafter"/>
</dbReference>
<dbReference type="Pfam" id="PF00172">
    <property type="entry name" value="Zn_clus"/>
    <property type="match status" value="1"/>
</dbReference>
<feature type="region of interest" description="Disordered" evidence="5">
    <location>
        <begin position="48"/>
        <end position="129"/>
    </location>
</feature>
<dbReference type="InterPro" id="IPR007219">
    <property type="entry name" value="XnlR_reg_dom"/>
</dbReference>
<protein>
    <submittedName>
        <fullName evidence="7">Transcription factor</fullName>
    </submittedName>
</protein>
<evidence type="ECO:0000256" key="4">
    <source>
        <dbReference type="ARBA" id="ARBA00023242"/>
    </source>
</evidence>
<dbReference type="CDD" id="cd00067">
    <property type="entry name" value="GAL4"/>
    <property type="match status" value="1"/>
</dbReference>
<evidence type="ECO:0000256" key="5">
    <source>
        <dbReference type="SAM" id="MobiDB-lite"/>
    </source>
</evidence>
<reference evidence="7 8" key="1">
    <citation type="submission" date="2015-04" db="EMBL/GenBank/DDBJ databases">
        <title>The draft genome sequence of Fusarium langsethiae, a T-2/HT-2 mycotoxin producer.</title>
        <authorList>
            <person name="Lysoe E."/>
            <person name="Divon H.H."/>
            <person name="Terzi V."/>
            <person name="Orru L."/>
            <person name="Lamontanara A."/>
            <person name="Kolseth A.-K."/>
            <person name="Frandsen R.J."/>
            <person name="Nielsen K."/>
            <person name="Thrane U."/>
        </authorList>
    </citation>
    <scope>NUCLEOTIDE SEQUENCE [LARGE SCALE GENOMIC DNA]</scope>
    <source>
        <strain evidence="7 8">Fl201059</strain>
    </source>
</reference>
<dbReference type="SMART" id="SM00906">
    <property type="entry name" value="Fungal_trans"/>
    <property type="match status" value="1"/>
</dbReference>
<dbReference type="EMBL" id="JXCE01000014">
    <property type="protein sequence ID" value="KPA45370.1"/>
    <property type="molecule type" value="Genomic_DNA"/>
</dbReference>
<feature type="compositionally biased region" description="Low complexity" evidence="5">
    <location>
        <begin position="49"/>
        <end position="63"/>
    </location>
</feature>
<dbReference type="SMART" id="SM00066">
    <property type="entry name" value="GAL4"/>
    <property type="match status" value="1"/>
</dbReference>
<feature type="compositionally biased region" description="Basic and acidic residues" evidence="5">
    <location>
        <begin position="65"/>
        <end position="82"/>
    </location>
</feature>
<dbReference type="InterPro" id="IPR051127">
    <property type="entry name" value="Fungal_SecMet_Regulators"/>
</dbReference>
<comment type="caution">
    <text evidence="7">The sequence shown here is derived from an EMBL/GenBank/DDBJ whole genome shotgun (WGS) entry which is preliminary data.</text>
</comment>
<organism evidence="7 8">
    <name type="scientific">Fusarium langsethiae</name>
    <dbReference type="NCBI Taxonomy" id="179993"/>
    <lineage>
        <taxon>Eukaryota</taxon>
        <taxon>Fungi</taxon>
        <taxon>Dikarya</taxon>
        <taxon>Ascomycota</taxon>
        <taxon>Pezizomycotina</taxon>
        <taxon>Sordariomycetes</taxon>
        <taxon>Hypocreomycetidae</taxon>
        <taxon>Hypocreales</taxon>
        <taxon>Nectriaceae</taxon>
        <taxon>Fusarium</taxon>
    </lineage>
</organism>
<feature type="compositionally biased region" description="Basic and acidic residues" evidence="5">
    <location>
        <begin position="114"/>
        <end position="129"/>
    </location>
</feature>
<proteinExistence type="predicted"/>
<evidence type="ECO:0000259" key="6">
    <source>
        <dbReference type="PROSITE" id="PS50048"/>
    </source>
</evidence>
<evidence type="ECO:0000256" key="1">
    <source>
        <dbReference type="ARBA" id="ARBA00022723"/>
    </source>
</evidence>
<keyword evidence="1" id="KW-0479">Metal-binding</keyword>
<feature type="domain" description="Zn(2)-C6 fungal-type" evidence="6">
    <location>
        <begin position="17"/>
        <end position="46"/>
    </location>
</feature>
<keyword evidence="2" id="KW-0805">Transcription regulation</keyword>
<keyword evidence="4" id="KW-0539">Nucleus</keyword>
<keyword evidence="8" id="KW-1185">Reference proteome</keyword>
<evidence type="ECO:0000313" key="7">
    <source>
        <dbReference type="EMBL" id="KPA45370.1"/>
    </source>
</evidence>
<dbReference type="PANTHER" id="PTHR47424">
    <property type="entry name" value="REGULATORY PROTEIN GAL4"/>
    <property type="match status" value="1"/>
</dbReference>
<gene>
    <name evidence="7" type="ORF">FLAG1_01697</name>
</gene>
<dbReference type="GO" id="GO:0000435">
    <property type="term" value="P:positive regulation of transcription from RNA polymerase II promoter by galactose"/>
    <property type="evidence" value="ECO:0007669"/>
    <property type="project" value="TreeGrafter"/>
</dbReference>
<dbReference type="AlphaFoldDB" id="A0A0M9F3U3"/>
<dbReference type="CDD" id="cd12148">
    <property type="entry name" value="fungal_TF_MHR"/>
    <property type="match status" value="1"/>
</dbReference>
<evidence type="ECO:0000313" key="8">
    <source>
        <dbReference type="Proteomes" id="UP000037904"/>
    </source>
</evidence>
<name>A0A0M9F3U3_FUSLA</name>
<sequence length="507" mass="56670">MPNIKVASDKRKRVSKACNMCRTRKQKCDGLRNCKYCRTRGLHCVYRPSKSTESSSDSTASCSPPRHDLGEQSPEATEHSDTPEMNGKAASQYAIKRSTSPGKRSSFRIASTSRPEEFGKYTHPRTALEHKQRSQTLITLHLPLLKPPVFYDCYATESFAALVKQHVKLSSGSSDFTESGIWPGPQQASPASPYPTWPPDLPQITIARLLNSYFNNAKTYGFIDAVNLESVEAIVRQTHDGPSQMCNSDRCIVYLVLAIGLAFDSSPTERALQDPDLKERFFASAEALLQPSETYRGPESCNIVPWILQALVLMSFYMLCVSRPHAEHSYCSRAFQVAHSFGIHRGKETEVESFSGTQAWKVSRRNVWRSLFVLDRFLAATLGRPLTIHQHTEESLVLQKGTLLNPAVDACRIIGETVKVVYSGSKISMKDVKLLIGHLDSLTDANVDPAPFVAQARVNSFRIYADILLCRPFFLLRFIASTEERKTLDNIEPQINELSQRCVSGSI</sequence>
<evidence type="ECO:0000256" key="3">
    <source>
        <dbReference type="ARBA" id="ARBA00023163"/>
    </source>
</evidence>
<dbReference type="GO" id="GO:0008270">
    <property type="term" value="F:zinc ion binding"/>
    <property type="evidence" value="ECO:0007669"/>
    <property type="project" value="InterPro"/>
</dbReference>
<dbReference type="PROSITE" id="PS50048">
    <property type="entry name" value="ZN2_CY6_FUNGAL_2"/>
    <property type="match status" value="1"/>
</dbReference>
<evidence type="ECO:0000256" key="2">
    <source>
        <dbReference type="ARBA" id="ARBA00023015"/>
    </source>
</evidence>
<dbReference type="Pfam" id="PF04082">
    <property type="entry name" value="Fungal_trans"/>
    <property type="match status" value="1"/>
</dbReference>
<dbReference type="PANTHER" id="PTHR47424:SF9">
    <property type="entry name" value="TAH-2"/>
    <property type="match status" value="1"/>
</dbReference>
<accession>A0A0M9F3U3</accession>
<keyword evidence="3" id="KW-0804">Transcription</keyword>
<dbReference type="PROSITE" id="PS00463">
    <property type="entry name" value="ZN2_CY6_FUNGAL_1"/>
    <property type="match status" value="1"/>
</dbReference>
<dbReference type="GO" id="GO:0000978">
    <property type="term" value="F:RNA polymerase II cis-regulatory region sequence-specific DNA binding"/>
    <property type="evidence" value="ECO:0007669"/>
    <property type="project" value="TreeGrafter"/>
</dbReference>
<dbReference type="GO" id="GO:0000981">
    <property type="term" value="F:DNA-binding transcription factor activity, RNA polymerase II-specific"/>
    <property type="evidence" value="ECO:0007669"/>
    <property type="project" value="InterPro"/>
</dbReference>
<dbReference type="SUPFAM" id="SSF57701">
    <property type="entry name" value="Zn2/Cys6 DNA-binding domain"/>
    <property type="match status" value="1"/>
</dbReference>
<dbReference type="Proteomes" id="UP000037904">
    <property type="component" value="Unassembled WGS sequence"/>
</dbReference>
<dbReference type="Gene3D" id="4.10.240.10">
    <property type="entry name" value="Zn(2)-C6 fungal-type DNA-binding domain"/>
    <property type="match status" value="1"/>
</dbReference>
<dbReference type="OrthoDB" id="4064873at2759"/>
<dbReference type="GO" id="GO:0006351">
    <property type="term" value="P:DNA-templated transcription"/>
    <property type="evidence" value="ECO:0007669"/>
    <property type="project" value="InterPro"/>
</dbReference>